<dbReference type="InterPro" id="IPR012036">
    <property type="entry name" value="Phage_Mu_Gp28"/>
</dbReference>
<evidence type="ECO:0000313" key="2">
    <source>
        <dbReference type="Proteomes" id="UP000056905"/>
    </source>
</evidence>
<dbReference type="EMBL" id="CP013002">
    <property type="protein sequence ID" value="ALL14272.1"/>
    <property type="molecule type" value="Genomic_DNA"/>
</dbReference>
<protein>
    <recommendedName>
        <fullName evidence="3">Mu-like prophage FluMu protein gp28</fullName>
    </recommendedName>
</protein>
<dbReference type="STRING" id="69395.AQ619_13480"/>
<dbReference type="InterPro" id="IPR027417">
    <property type="entry name" value="P-loop_NTPase"/>
</dbReference>
<dbReference type="PIRSF" id="PIRSF007056">
    <property type="entry name" value="UCP007056"/>
    <property type="match status" value="1"/>
</dbReference>
<evidence type="ECO:0000313" key="1">
    <source>
        <dbReference type="EMBL" id="ALL14272.1"/>
    </source>
</evidence>
<dbReference type="Gene3D" id="3.40.50.300">
    <property type="entry name" value="P-loop containing nucleotide triphosphate hydrolases"/>
    <property type="match status" value="1"/>
</dbReference>
<dbReference type="KEGG" id="chq:AQ619_13480"/>
<sequence>MTPGEGVDKAQQKVAAQAAAADLRRIASEGRAIAIEIDGAGSVRNRVLEAVNVRTAKGVFHRYQKEAIRLSHIHELLVIEKGRRTGLTWAFAGDDAVTAATKRGEGGSDVFYIGPSFDMAREYIDACAGFARAFMGIDAQVGEFMFSDEDPNEPGHSRQIKAYRIDFASGYSIQALTSAPRSLRGRQGLVRIDEGAFVDNLAELLKAALALVMLGARVVVISTHNGVDNAFNKLIQEIRSGERDGHVMTITFADALDDGLYERIATIRDLELTEEAKTKWVAKIRKLYGAAAAEELDAVPSRSTGSWLSYDLVERAEDPDVPVLRLSFDNAFAFKPDHIRQAEVADWCREHLAPLLEKLDGSSVGVGGDFARFSDLSVIWVLQELKDRSWRTPFVVEMRNVPYREQEYVWIFILQRIRRWKAKVDAHGNGSYLAERLMQTFGKVRVEGVKALKDWWRDQGAPLLSRFQDERIRIVRDRDIATDLRMVKVVEGAPAIPAQRTTEKDADGVKETGKRHGDAAVALFHASAALREGADVEVGGETAENTGAPVGYLGEEAAAPYQPLNLTGF</sequence>
<keyword evidence="2" id="KW-1185">Reference proteome</keyword>
<accession>A0A0P0P167</accession>
<evidence type="ECO:0008006" key="3">
    <source>
        <dbReference type="Google" id="ProtNLM"/>
    </source>
</evidence>
<name>A0A0P0P167_9CAUL</name>
<dbReference type="Proteomes" id="UP000056905">
    <property type="component" value="Chromosome"/>
</dbReference>
<dbReference type="OrthoDB" id="9801658at2"/>
<dbReference type="Gene3D" id="3.30.420.240">
    <property type="match status" value="1"/>
</dbReference>
<organism evidence="1 2">
    <name type="scientific">Caulobacter henricii</name>
    <dbReference type="NCBI Taxonomy" id="69395"/>
    <lineage>
        <taxon>Bacteria</taxon>
        <taxon>Pseudomonadati</taxon>
        <taxon>Pseudomonadota</taxon>
        <taxon>Alphaproteobacteria</taxon>
        <taxon>Caulobacterales</taxon>
        <taxon>Caulobacteraceae</taxon>
        <taxon>Caulobacter</taxon>
    </lineage>
</organism>
<reference evidence="1 2" key="1">
    <citation type="submission" date="2015-10" db="EMBL/GenBank/DDBJ databases">
        <title>Conservation of the essential genome among Caulobacter and Brevundimonas species.</title>
        <authorList>
            <person name="Scott D."/>
            <person name="Ely B."/>
        </authorList>
    </citation>
    <scope>NUCLEOTIDE SEQUENCE [LARGE SCALE GENOMIC DNA]</scope>
    <source>
        <strain evidence="1 2">CB4</strain>
    </source>
</reference>
<proteinExistence type="predicted"/>
<dbReference type="AlphaFoldDB" id="A0A0P0P167"/>
<gene>
    <name evidence="1" type="ORF">AQ619_13480</name>
</gene>